<dbReference type="PANTHER" id="PTHR37315:SF1">
    <property type="entry name" value="UPF0311 PROTEIN BLR7842"/>
    <property type="match status" value="1"/>
</dbReference>
<keyword evidence="3" id="KW-1185">Reference proteome</keyword>
<dbReference type="HOGENOM" id="CLU_096872_3_0_1"/>
<evidence type="ECO:0000256" key="1">
    <source>
        <dbReference type="SAM" id="MobiDB-lite"/>
    </source>
</evidence>
<dbReference type="Pfam" id="PF11578">
    <property type="entry name" value="DUF3237"/>
    <property type="match status" value="1"/>
</dbReference>
<dbReference type="GeneID" id="19108395"/>
<dbReference type="AlphaFoldDB" id="M2MQF4"/>
<dbReference type="OMA" id="EGTHSMT"/>
<dbReference type="EMBL" id="KB445559">
    <property type="protein sequence ID" value="EMC93718.1"/>
    <property type="molecule type" value="Genomic_DNA"/>
</dbReference>
<feature type="region of interest" description="Disordered" evidence="1">
    <location>
        <begin position="1"/>
        <end position="21"/>
    </location>
</feature>
<protein>
    <submittedName>
        <fullName evidence="2">Uncharacterized protein</fullName>
    </submittedName>
</protein>
<evidence type="ECO:0000313" key="3">
    <source>
        <dbReference type="Proteomes" id="UP000011761"/>
    </source>
</evidence>
<accession>M2MQF4</accession>
<evidence type="ECO:0000313" key="2">
    <source>
        <dbReference type="EMBL" id="EMC93718.1"/>
    </source>
</evidence>
<gene>
    <name evidence="2" type="ORF">BAUCODRAFT_141148</name>
</gene>
<dbReference type="OrthoDB" id="2544694at2759"/>
<dbReference type="InterPro" id="IPR020915">
    <property type="entry name" value="UPF0311"/>
</dbReference>
<sequence>MSTHTPTEQQNPTQPSIGNQYDSIPLQMYVPRLEFVYRLKCEMASENDYVGAPFDGSNVRVVMPIIGGTVKGPRISGIIQHRSGADWGQSNKGSNFTRLDARYTLKTEDNHCIYVQSKGIFSPHRADYFAKGPPTSMSQKDVDWFTRLEFETGPGPYGWMNGIFAIGVLSMHEQRIIIDAYAVTNSTTGAGPEEAPKVD</sequence>
<dbReference type="Proteomes" id="UP000011761">
    <property type="component" value="Unassembled WGS sequence"/>
</dbReference>
<name>M2MQF4_BAUPA</name>
<reference evidence="2 3" key="1">
    <citation type="journal article" date="2012" name="PLoS Pathog.">
        <title>Diverse lifestyles and strategies of plant pathogenesis encoded in the genomes of eighteen Dothideomycetes fungi.</title>
        <authorList>
            <person name="Ohm R.A."/>
            <person name="Feau N."/>
            <person name="Henrissat B."/>
            <person name="Schoch C.L."/>
            <person name="Horwitz B.A."/>
            <person name="Barry K.W."/>
            <person name="Condon B.J."/>
            <person name="Copeland A.C."/>
            <person name="Dhillon B."/>
            <person name="Glaser F."/>
            <person name="Hesse C.N."/>
            <person name="Kosti I."/>
            <person name="LaButti K."/>
            <person name="Lindquist E.A."/>
            <person name="Lucas S."/>
            <person name="Salamov A.A."/>
            <person name="Bradshaw R.E."/>
            <person name="Ciuffetti L."/>
            <person name="Hamelin R.C."/>
            <person name="Kema G.H.J."/>
            <person name="Lawrence C."/>
            <person name="Scott J.A."/>
            <person name="Spatafora J.W."/>
            <person name="Turgeon B.G."/>
            <person name="de Wit P.J.G.M."/>
            <person name="Zhong S."/>
            <person name="Goodwin S.B."/>
            <person name="Grigoriev I.V."/>
        </authorList>
    </citation>
    <scope>NUCLEOTIDE SEQUENCE [LARGE SCALE GENOMIC DNA]</scope>
    <source>
        <strain evidence="2 3">UAMH 10762</strain>
    </source>
</reference>
<dbReference type="PANTHER" id="PTHR37315">
    <property type="entry name" value="UPF0311 PROTEIN BLR7842"/>
    <property type="match status" value="1"/>
</dbReference>
<dbReference type="eggNOG" id="ENOG502S43F">
    <property type="taxonomic scope" value="Eukaryota"/>
</dbReference>
<dbReference type="KEGG" id="bcom:BAUCODRAFT_141148"/>
<proteinExistence type="predicted"/>
<dbReference type="RefSeq" id="XP_007678833.1">
    <property type="nucleotide sequence ID" value="XM_007680643.1"/>
</dbReference>
<dbReference type="Gene3D" id="2.40.160.20">
    <property type="match status" value="1"/>
</dbReference>
<organism evidence="2 3">
    <name type="scientific">Baudoinia panamericana (strain UAMH 10762)</name>
    <name type="common">Angels' share fungus</name>
    <name type="synonym">Baudoinia compniacensis (strain UAMH 10762)</name>
    <dbReference type="NCBI Taxonomy" id="717646"/>
    <lineage>
        <taxon>Eukaryota</taxon>
        <taxon>Fungi</taxon>
        <taxon>Dikarya</taxon>
        <taxon>Ascomycota</taxon>
        <taxon>Pezizomycotina</taxon>
        <taxon>Dothideomycetes</taxon>
        <taxon>Dothideomycetidae</taxon>
        <taxon>Mycosphaerellales</taxon>
        <taxon>Teratosphaeriaceae</taxon>
        <taxon>Baudoinia</taxon>
    </lineage>
</organism>